<reference evidence="1" key="1">
    <citation type="submission" date="2007-02" db="EMBL/GenBank/DDBJ databases">
        <title>Complete sequence of Mycobacterium sp. JLS.</title>
        <authorList>
            <consortium name="US DOE Joint Genome Institute"/>
            <person name="Copeland A."/>
            <person name="Lucas S."/>
            <person name="Lapidus A."/>
            <person name="Barry K."/>
            <person name="Detter J.C."/>
            <person name="Glavina del Rio T."/>
            <person name="Hammon N."/>
            <person name="Israni S."/>
            <person name="Dalin E."/>
            <person name="Tice H."/>
            <person name="Pitluck S."/>
            <person name="Chain P."/>
            <person name="Malfatti S."/>
            <person name="Shin M."/>
            <person name="Vergez L."/>
            <person name="Schmutz J."/>
            <person name="Larimer F."/>
            <person name="Land M."/>
            <person name="Hauser L."/>
            <person name="Kyrpides N."/>
            <person name="Mikhailova N."/>
            <person name="Miller C.D."/>
            <person name="Anderson A.J."/>
            <person name="Sims R.C."/>
            <person name="Richardson P."/>
        </authorList>
    </citation>
    <scope>NUCLEOTIDE SEQUENCE [LARGE SCALE GENOMIC DNA]</scope>
    <source>
        <strain evidence="1">JLS</strain>
    </source>
</reference>
<sequence>MRGPTKGRTTCSTPVFRIAGQVAEGAGAVVGIRHGTEEPPHTTQPLSASVEIRRYDQRIAAETTVSADEEASRNEGFRRLARYIFGGNHGGTEIAMTAPVTQQRGTKIAMTAPVAQSSDAAGEWTIRFFMPSKWTMDTLPTPNDDRVRLTVVPAETVAVLTFTGDRGPRTVAERTEELQNTLRDSAFEPIGEPAAWFYDPPWTLPFRRRNEIAVAVRQRSGG</sequence>
<dbReference type="InterPro" id="IPR006917">
    <property type="entry name" value="SOUL_heme-bd"/>
</dbReference>
<dbReference type="EMBL" id="CP000580">
    <property type="protein sequence ID" value="ABN98705.1"/>
    <property type="molecule type" value="Genomic_DNA"/>
</dbReference>
<accession>A0A5Q5CHD9</accession>
<dbReference type="PANTHER" id="PTHR11220">
    <property type="entry name" value="HEME-BINDING PROTEIN-RELATED"/>
    <property type="match status" value="1"/>
</dbReference>
<protein>
    <submittedName>
        <fullName evidence="1">SOUL heme-binding protein</fullName>
    </submittedName>
</protein>
<dbReference type="AlphaFoldDB" id="A0A5Q5CHD9"/>
<dbReference type="Gene3D" id="3.20.80.10">
    <property type="entry name" value="Regulatory factor, effector binding domain"/>
    <property type="match status" value="1"/>
</dbReference>
<gene>
    <name evidence="1" type="ordered locus">Mjls_2926</name>
</gene>
<dbReference type="SUPFAM" id="SSF55136">
    <property type="entry name" value="Probable bacterial effector-binding domain"/>
    <property type="match status" value="1"/>
</dbReference>
<dbReference type="InterPro" id="IPR011256">
    <property type="entry name" value="Reg_factor_effector_dom_sf"/>
</dbReference>
<proteinExistence type="predicted"/>
<dbReference type="Pfam" id="PF04832">
    <property type="entry name" value="SOUL"/>
    <property type="match status" value="1"/>
</dbReference>
<dbReference type="PANTHER" id="PTHR11220:SF58">
    <property type="entry name" value="SOUL HEME-BINDING FAMILY PROTEIN"/>
    <property type="match status" value="1"/>
</dbReference>
<name>A0A5Q5CHD9_MYCSJ</name>
<dbReference type="KEGG" id="mjl:Mjls_2926"/>
<organism evidence="1">
    <name type="scientific">Mycobacterium sp. (strain JLS)</name>
    <dbReference type="NCBI Taxonomy" id="164757"/>
    <lineage>
        <taxon>Bacteria</taxon>
        <taxon>Bacillati</taxon>
        <taxon>Actinomycetota</taxon>
        <taxon>Actinomycetes</taxon>
        <taxon>Mycobacteriales</taxon>
        <taxon>Mycobacteriaceae</taxon>
        <taxon>Mycobacterium</taxon>
    </lineage>
</organism>
<evidence type="ECO:0000313" key="1">
    <source>
        <dbReference type="EMBL" id="ABN98705.1"/>
    </source>
</evidence>